<gene>
    <name evidence="3" type="ORF">F7O44_06385</name>
</gene>
<dbReference type="InterPro" id="IPR000914">
    <property type="entry name" value="SBP_5_dom"/>
</dbReference>
<keyword evidence="4" id="KW-1185">Reference proteome</keyword>
<accession>A0A7K3M072</accession>
<evidence type="ECO:0000313" key="4">
    <source>
        <dbReference type="Proteomes" id="UP000460435"/>
    </source>
</evidence>
<sequence length="513" mass="56448">MTANRTGPPRGRMSRVAGTVLAAGFVLAACGGADDAAPQGESPQVLRVATSVAPVSLDPHGEQSAESALQGVVQHLLDPMVRLDSGEFIPVLAESWENPDELTWVFHLRDDAVFHDGSPLTAADVKASAERLIELDGPLAPLWADVDKIEATDDHTVTISTKEPLGTVLSSASLLFIGPADKIGDDGFWQQPIGSGPFEFDTFVPDERVTMARNDDYWGGPAQLDRLEFIYIPEISGRLTALQTGEVDLTTGVPPDQVSQIEDSDDIDFETVPSYTYYFNWFNAQEEPFDDVRVRRAMWHALNIEGAVDDLFGDIAQVAQAPIPQDVFGAPQLTPYEYDPELARQLLTEAGYPDGFETTLQWPREQGANIRPLAQSFISDWAEIGVAVEPLEKERAQWIDDLNALNWAMNLQTNSVGTGDADYTLGRLYTCEANRNGYCNDELDELLSSARRALDPDERVDFYAQAAQIIWDEAVGAFPMDLTTNVAQRQHVEGFTLNPNGRPYFHQVSVSDE</sequence>
<dbReference type="InterPro" id="IPR030678">
    <property type="entry name" value="Peptide/Ni-bd"/>
</dbReference>
<dbReference type="GO" id="GO:0015833">
    <property type="term" value="P:peptide transport"/>
    <property type="evidence" value="ECO:0007669"/>
    <property type="project" value="TreeGrafter"/>
</dbReference>
<dbReference type="Pfam" id="PF00496">
    <property type="entry name" value="SBP_bac_5"/>
    <property type="match status" value="1"/>
</dbReference>
<keyword evidence="1" id="KW-0732">Signal</keyword>
<dbReference type="InterPro" id="IPR039424">
    <property type="entry name" value="SBP_5"/>
</dbReference>
<evidence type="ECO:0000259" key="2">
    <source>
        <dbReference type="Pfam" id="PF00496"/>
    </source>
</evidence>
<dbReference type="Gene3D" id="3.90.76.10">
    <property type="entry name" value="Dipeptide-binding Protein, Domain 1"/>
    <property type="match status" value="1"/>
</dbReference>
<name>A0A7K3M072_9ACTN</name>
<feature type="domain" description="Solute-binding protein family 5" evidence="2">
    <location>
        <begin position="87"/>
        <end position="434"/>
    </location>
</feature>
<dbReference type="AlphaFoldDB" id="A0A7K3M072"/>
<dbReference type="PROSITE" id="PS51257">
    <property type="entry name" value="PROKAR_LIPOPROTEIN"/>
    <property type="match status" value="1"/>
</dbReference>
<dbReference type="RefSeq" id="WP_162449416.1">
    <property type="nucleotide sequence ID" value="NZ_WLZY01000002.1"/>
</dbReference>
<dbReference type="EMBL" id="WLZY01000002">
    <property type="protein sequence ID" value="NDL56695.1"/>
    <property type="molecule type" value="Genomic_DNA"/>
</dbReference>
<dbReference type="PIRSF" id="PIRSF002741">
    <property type="entry name" value="MppA"/>
    <property type="match status" value="1"/>
</dbReference>
<evidence type="ECO:0000313" key="3">
    <source>
        <dbReference type="EMBL" id="NDL56695.1"/>
    </source>
</evidence>
<dbReference type="Gene3D" id="3.40.190.10">
    <property type="entry name" value="Periplasmic binding protein-like II"/>
    <property type="match status" value="1"/>
</dbReference>
<reference evidence="3 4" key="1">
    <citation type="submission" date="2019-11" db="EMBL/GenBank/DDBJ databases">
        <authorList>
            <person name="Li X.-J."/>
            <person name="Feng X.-M."/>
        </authorList>
    </citation>
    <scope>NUCLEOTIDE SEQUENCE [LARGE SCALE GENOMIC DNA]</scope>
    <source>
        <strain evidence="3 4">XMNu-373</strain>
    </source>
</reference>
<feature type="chain" id="PRO_5029696563" evidence="1">
    <location>
        <begin position="29"/>
        <end position="513"/>
    </location>
</feature>
<dbReference type="CDD" id="cd00995">
    <property type="entry name" value="PBP2_NikA_DppA_OppA_like"/>
    <property type="match status" value="1"/>
</dbReference>
<dbReference type="GO" id="GO:1904680">
    <property type="term" value="F:peptide transmembrane transporter activity"/>
    <property type="evidence" value="ECO:0007669"/>
    <property type="project" value="TreeGrafter"/>
</dbReference>
<dbReference type="Gene3D" id="3.10.105.10">
    <property type="entry name" value="Dipeptide-binding Protein, Domain 3"/>
    <property type="match status" value="1"/>
</dbReference>
<evidence type="ECO:0000256" key="1">
    <source>
        <dbReference type="SAM" id="SignalP"/>
    </source>
</evidence>
<dbReference type="GO" id="GO:0042597">
    <property type="term" value="C:periplasmic space"/>
    <property type="evidence" value="ECO:0007669"/>
    <property type="project" value="UniProtKB-ARBA"/>
</dbReference>
<dbReference type="Proteomes" id="UP000460435">
    <property type="component" value="Unassembled WGS sequence"/>
</dbReference>
<organism evidence="3 4">
    <name type="scientific">Phytoactinopolyspora mesophila</name>
    <dbReference type="NCBI Taxonomy" id="2650750"/>
    <lineage>
        <taxon>Bacteria</taxon>
        <taxon>Bacillati</taxon>
        <taxon>Actinomycetota</taxon>
        <taxon>Actinomycetes</taxon>
        <taxon>Jiangellales</taxon>
        <taxon>Jiangellaceae</taxon>
        <taxon>Phytoactinopolyspora</taxon>
    </lineage>
</organism>
<dbReference type="GO" id="GO:0043190">
    <property type="term" value="C:ATP-binding cassette (ABC) transporter complex"/>
    <property type="evidence" value="ECO:0007669"/>
    <property type="project" value="InterPro"/>
</dbReference>
<proteinExistence type="predicted"/>
<feature type="signal peptide" evidence="1">
    <location>
        <begin position="1"/>
        <end position="28"/>
    </location>
</feature>
<protein>
    <submittedName>
        <fullName evidence="3">ABC transporter substrate-binding protein</fullName>
    </submittedName>
</protein>
<comment type="caution">
    <text evidence="3">The sequence shown here is derived from an EMBL/GenBank/DDBJ whole genome shotgun (WGS) entry which is preliminary data.</text>
</comment>
<dbReference type="PANTHER" id="PTHR30290">
    <property type="entry name" value="PERIPLASMIC BINDING COMPONENT OF ABC TRANSPORTER"/>
    <property type="match status" value="1"/>
</dbReference>
<dbReference type="SUPFAM" id="SSF53850">
    <property type="entry name" value="Periplasmic binding protein-like II"/>
    <property type="match status" value="1"/>
</dbReference>